<feature type="transmembrane region" description="Helical" evidence="7">
    <location>
        <begin position="176"/>
        <end position="194"/>
    </location>
</feature>
<evidence type="ECO:0000256" key="7">
    <source>
        <dbReference type="SAM" id="Phobius"/>
    </source>
</evidence>
<keyword evidence="3" id="KW-1003">Cell membrane</keyword>
<keyword evidence="6 7" id="KW-0472">Membrane</keyword>
<keyword evidence="4 7" id="KW-0812">Transmembrane</keyword>
<evidence type="ECO:0000256" key="4">
    <source>
        <dbReference type="ARBA" id="ARBA00022692"/>
    </source>
</evidence>
<protein>
    <submittedName>
        <fullName evidence="9">DedA family protein</fullName>
    </submittedName>
</protein>
<feature type="domain" description="VTT" evidence="8">
    <location>
        <begin position="30"/>
        <end position="161"/>
    </location>
</feature>
<dbReference type="GO" id="GO:0005886">
    <property type="term" value="C:plasma membrane"/>
    <property type="evidence" value="ECO:0007669"/>
    <property type="project" value="UniProtKB-SubCell"/>
</dbReference>
<comment type="subcellular location">
    <subcellularLocation>
        <location evidence="1">Cell membrane</location>
        <topology evidence="1">Multi-pass membrane protein</topology>
    </subcellularLocation>
</comment>
<evidence type="ECO:0000256" key="1">
    <source>
        <dbReference type="ARBA" id="ARBA00004651"/>
    </source>
</evidence>
<dbReference type="Pfam" id="PF09335">
    <property type="entry name" value="VTT_dom"/>
    <property type="match status" value="1"/>
</dbReference>
<comment type="caution">
    <text evidence="9">The sequence shown here is derived from an EMBL/GenBank/DDBJ whole genome shotgun (WGS) entry which is preliminary data.</text>
</comment>
<dbReference type="AlphaFoldDB" id="A0A9D1EF40"/>
<dbReference type="Proteomes" id="UP000824201">
    <property type="component" value="Unassembled WGS sequence"/>
</dbReference>
<reference evidence="9" key="1">
    <citation type="submission" date="2020-10" db="EMBL/GenBank/DDBJ databases">
        <authorList>
            <person name="Gilroy R."/>
        </authorList>
    </citation>
    <scope>NUCLEOTIDE SEQUENCE</scope>
    <source>
        <strain evidence="9">ChiW13-3771</strain>
    </source>
</reference>
<feature type="transmembrane region" description="Helical" evidence="7">
    <location>
        <begin position="141"/>
        <end position="164"/>
    </location>
</feature>
<accession>A0A9D1EF40</accession>
<evidence type="ECO:0000256" key="2">
    <source>
        <dbReference type="ARBA" id="ARBA00010792"/>
    </source>
</evidence>
<evidence type="ECO:0000256" key="6">
    <source>
        <dbReference type="ARBA" id="ARBA00023136"/>
    </source>
</evidence>
<evidence type="ECO:0000256" key="5">
    <source>
        <dbReference type="ARBA" id="ARBA00022989"/>
    </source>
</evidence>
<dbReference type="EMBL" id="DVHN01000123">
    <property type="protein sequence ID" value="HIR89187.1"/>
    <property type="molecule type" value="Genomic_DNA"/>
</dbReference>
<dbReference type="PANTHER" id="PTHR42709">
    <property type="entry name" value="ALKALINE PHOSPHATASE LIKE PROTEIN"/>
    <property type="match status" value="1"/>
</dbReference>
<evidence type="ECO:0000259" key="8">
    <source>
        <dbReference type="Pfam" id="PF09335"/>
    </source>
</evidence>
<evidence type="ECO:0000256" key="3">
    <source>
        <dbReference type="ARBA" id="ARBA00022475"/>
    </source>
</evidence>
<evidence type="ECO:0000313" key="10">
    <source>
        <dbReference type="Proteomes" id="UP000824201"/>
    </source>
</evidence>
<feature type="transmembrane region" description="Helical" evidence="7">
    <location>
        <begin position="50"/>
        <end position="71"/>
    </location>
</feature>
<keyword evidence="5 7" id="KW-1133">Transmembrane helix</keyword>
<organism evidence="9 10">
    <name type="scientific">Candidatus Fimimorpha faecalis</name>
    <dbReference type="NCBI Taxonomy" id="2840824"/>
    <lineage>
        <taxon>Bacteria</taxon>
        <taxon>Bacillati</taxon>
        <taxon>Bacillota</taxon>
        <taxon>Clostridia</taxon>
        <taxon>Eubacteriales</taxon>
        <taxon>Candidatus Fimimorpha</taxon>
    </lineage>
</organism>
<name>A0A9D1EF40_9FIRM</name>
<sequence length="207" mass="23385">MQSWIIQIMESFGYIGMAILILVENIFPPIPSELILTFGGFMTTYTNMSVVGVITAATIGSVTGAIMLYYIGLLLPRERLEQIVNGKIGKVLHLKQDNIQKAMNWFDKRGKTTVFLCRCVPIVRSLISIPAGMAEMKLFDFLLLTTLGSLLWNTILVSAGAWAGTSWMKMIQIMHTYSEVTYAGFIIIVLFFAIRWKYKTRKKRVSL</sequence>
<dbReference type="InterPro" id="IPR051311">
    <property type="entry name" value="DedA_domain"/>
</dbReference>
<gene>
    <name evidence="9" type="ORF">IAC96_09575</name>
</gene>
<feature type="transmembrane region" description="Helical" evidence="7">
    <location>
        <begin position="12"/>
        <end position="30"/>
    </location>
</feature>
<dbReference type="InterPro" id="IPR032816">
    <property type="entry name" value="VTT_dom"/>
</dbReference>
<comment type="similarity">
    <text evidence="2">Belongs to the DedA family.</text>
</comment>
<dbReference type="PANTHER" id="PTHR42709:SF6">
    <property type="entry name" value="UNDECAPRENYL PHOSPHATE TRANSPORTER A"/>
    <property type="match status" value="1"/>
</dbReference>
<reference evidence="9" key="2">
    <citation type="journal article" date="2021" name="PeerJ">
        <title>Extensive microbial diversity within the chicken gut microbiome revealed by metagenomics and culture.</title>
        <authorList>
            <person name="Gilroy R."/>
            <person name="Ravi A."/>
            <person name="Getino M."/>
            <person name="Pursley I."/>
            <person name="Horton D.L."/>
            <person name="Alikhan N.F."/>
            <person name="Baker D."/>
            <person name="Gharbi K."/>
            <person name="Hall N."/>
            <person name="Watson M."/>
            <person name="Adriaenssens E.M."/>
            <person name="Foster-Nyarko E."/>
            <person name="Jarju S."/>
            <person name="Secka A."/>
            <person name="Antonio M."/>
            <person name="Oren A."/>
            <person name="Chaudhuri R.R."/>
            <person name="La Ragione R."/>
            <person name="Hildebrand F."/>
            <person name="Pallen M.J."/>
        </authorList>
    </citation>
    <scope>NUCLEOTIDE SEQUENCE</scope>
    <source>
        <strain evidence="9">ChiW13-3771</strain>
    </source>
</reference>
<evidence type="ECO:0000313" key="9">
    <source>
        <dbReference type="EMBL" id="HIR89187.1"/>
    </source>
</evidence>
<proteinExistence type="inferred from homology"/>